<evidence type="ECO:0000256" key="1">
    <source>
        <dbReference type="SAM" id="SignalP"/>
    </source>
</evidence>
<reference evidence="2 3" key="1">
    <citation type="submission" date="2020-07" db="EMBL/GenBank/DDBJ databases">
        <title>Sequencing the genomes of 1000 actinobacteria strains.</title>
        <authorList>
            <person name="Klenk H.-P."/>
        </authorList>
    </citation>
    <scope>NUCLEOTIDE SEQUENCE [LARGE SCALE GENOMIC DNA]</scope>
    <source>
        <strain evidence="2 3">DSM 18448</strain>
    </source>
</reference>
<organism evidence="2 3">
    <name type="scientific">Actinopolymorpha rutila</name>
    <dbReference type="NCBI Taxonomy" id="446787"/>
    <lineage>
        <taxon>Bacteria</taxon>
        <taxon>Bacillati</taxon>
        <taxon>Actinomycetota</taxon>
        <taxon>Actinomycetes</taxon>
        <taxon>Propionibacteriales</taxon>
        <taxon>Actinopolymorphaceae</taxon>
        <taxon>Actinopolymorpha</taxon>
    </lineage>
</organism>
<evidence type="ECO:0000313" key="3">
    <source>
        <dbReference type="Proteomes" id="UP000579605"/>
    </source>
</evidence>
<dbReference type="SUPFAM" id="SSF82171">
    <property type="entry name" value="DPP6 N-terminal domain-like"/>
    <property type="match status" value="1"/>
</dbReference>
<feature type="chain" id="PRO_5032548732" evidence="1">
    <location>
        <begin position="26"/>
        <end position="450"/>
    </location>
</feature>
<dbReference type="Gene3D" id="2.130.10.10">
    <property type="entry name" value="YVTN repeat-like/Quinoprotein amine dehydrogenase"/>
    <property type="match status" value="1"/>
</dbReference>
<evidence type="ECO:0000313" key="2">
    <source>
        <dbReference type="EMBL" id="NYH87684.1"/>
    </source>
</evidence>
<dbReference type="AlphaFoldDB" id="A0A852Z3Y4"/>
<comment type="caution">
    <text evidence="2">The sequence shown here is derived from an EMBL/GenBank/DDBJ whole genome shotgun (WGS) entry which is preliminary data.</text>
</comment>
<protein>
    <submittedName>
        <fullName evidence="2">Uncharacterized protein</fullName>
    </submittedName>
</protein>
<proteinExistence type="predicted"/>
<accession>A0A852Z3Y4</accession>
<keyword evidence="1" id="KW-0732">Signal</keyword>
<dbReference type="EMBL" id="JACBZH010000001">
    <property type="protein sequence ID" value="NYH87684.1"/>
    <property type="molecule type" value="Genomic_DNA"/>
</dbReference>
<dbReference type="InterPro" id="IPR015943">
    <property type="entry name" value="WD40/YVTN_repeat-like_dom_sf"/>
</dbReference>
<name>A0A852Z3Y4_9ACTN</name>
<feature type="signal peptide" evidence="1">
    <location>
        <begin position="1"/>
        <end position="25"/>
    </location>
</feature>
<dbReference type="RefSeq" id="WP_179785706.1">
    <property type="nucleotide sequence ID" value="NZ_BAAARR010000034.1"/>
</dbReference>
<gene>
    <name evidence="2" type="ORF">F4554_000322</name>
</gene>
<keyword evidence="3" id="KW-1185">Reference proteome</keyword>
<dbReference type="Proteomes" id="UP000579605">
    <property type="component" value="Unassembled WGS sequence"/>
</dbReference>
<sequence>MRARTWIVGAVAAMVAVGPSTLAYGASMAETAPAPVKSLGVPLPVSYFSAIELDEARGRLYVGQSIGHDLPLAVTDLDGRLLSHVDAVKDVTDVTLSDDGRTLFAAQGYDRVTAMDAESLQVTGVYFAPDGVCPTSVEATGGKVVAGYVDCGAGSGGLAVWSAPNTSPRLFTEAVDYNPVLDTSPGAPGLVVAGDRGVTPVKTFVVDISGDTPWIRARSTVDGSLRDYAMSPDGTTVVQSSGWPYEHRTYRVPDLADSEIYPSGAYPIDAAWSGDGSTVAVARDPAPSSDPDVYLYARNATVPTYVVDFHPDQAASYRTLLVNRAGTRAWVVTSDLYGQNVTLHSFGPAHEPNPPYTDLTITAQVGKGKTGHTATVTATLRFPVVGLRQLRVTASTNGGAEKEILSGMLDENGQTTGTYDLPRGTTTFTARYTDFDGWFPSKTVTTTLTR</sequence>